<dbReference type="KEGG" id="bbev:BBEV_3064"/>
<dbReference type="OrthoDB" id="9786534at2"/>
<dbReference type="STRING" id="632773.BBEV_3064"/>
<dbReference type="AlphaFoldDB" id="A0A1D7QZE3"/>
<evidence type="ECO:0000313" key="2">
    <source>
        <dbReference type="Proteomes" id="UP000094463"/>
    </source>
</evidence>
<proteinExistence type="predicted"/>
<sequence length="204" mass="23835">MFNADVIWKESYIKLSPEKEWTPLETSQFNAVIDPVRIAHMQAVSMSLQVRDLYRNGKGHMFGKLFNLIPVVNAKGPEISQSSLITLFTEILLIPSYSLQSYITWEPVDQHTAKARFRHQQIDVSGTFHFDDTGKFRRFETHDRYYSETKGTFVKKRFSALVDDFQAKDGVQIPRKVRIIWHLDDGDYEYFKGEISEMVYNVRA</sequence>
<keyword evidence="2" id="KW-1185">Reference proteome</keyword>
<name>A0A1D7QZE3_9BACI</name>
<reference evidence="1 2" key="1">
    <citation type="submission" date="2015-08" db="EMBL/GenBank/DDBJ databases">
        <title>The complete genome sequence of Bacillus beveridgei MLTeJB.</title>
        <authorList>
            <person name="Hanson T.E."/>
            <person name="Mesa C."/>
            <person name="Basesman S.M."/>
            <person name="Oremland R.S."/>
        </authorList>
    </citation>
    <scope>NUCLEOTIDE SEQUENCE [LARGE SCALE GENOMIC DNA]</scope>
    <source>
        <strain evidence="1 2">MLTeJB</strain>
    </source>
</reference>
<dbReference type="Pfam" id="PF20181">
    <property type="entry name" value="DUF6544"/>
    <property type="match status" value="1"/>
</dbReference>
<organism evidence="1 2">
    <name type="scientific">Salisediminibacterium beveridgei</name>
    <dbReference type="NCBI Taxonomy" id="632773"/>
    <lineage>
        <taxon>Bacteria</taxon>
        <taxon>Bacillati</taxon>
        <taxon>Bacillota</taxon>
        <taxon>Bacilli</taxon>
        <taxon>Bacillales</taxon>
        <taxon>Bacillaceae</taxon>
        <taxon>Salisediminibacterium</taxon>
    </lineage>
</organism>
<accession>A0A1D7QZE3</accession>
<protein>
    <submittedName>
        <fullName evidence="1">Uncharacterized protein</fullName>
    </submittedName>
</protein>
<dbReference type="InterPro" id="IPR046674">
    <property type="entry name" value="DUF6544"/>
</dbReference>
<dbReference type="Proteomes" id="UP000094463">
    <property type="component" value="Chromosome"/>
</dbReference>
<dbReference type="EMBL" id="CP012502">
    <property type="protein sequence ID" value="AOM84381.1"/>
    <property type="molecule type" value="Genomic_DNA"/>
</dbReference>
<gene>
    <name evidence="1" type="ORF">BBEV_3064</name>
</gene>
<evidence type="ECO:0000313" key="1">
    <source>
        <dbReference type="EMBL" id="AOM84381.1"/>
    </source>
</evidence>